<feature type="domain" description="Ice-binding protein C-terminal" evidence="2">
    <location>
        <begin position="258"/>
        <end position="283"/>
    </location>
</feature>
<dbReference type="NCBIfam" id="TIGR02595">
    <property type="entry name" value="PEP_CTERM"/>
    <property type="match status" value="1"/>
</dbReference>
<reference evidence="3 4" key="1">
    <citation type="journal article" date="2014" name="Genome Announc.">
        <title>Genome Sequence and Methylome of Soil Bacterium Gemmatirosa kalamazoonensis KBS708T, a Member of the Rarely Cultivated Gemmatimonadetes Phylum.</title>
        <authorList>
            <person name="Debruyn J.M."/>
            <person name="Radosevich M."/>
            <person name="Wommack K.E."/>
            <person name="Polson S.W."/>
            <person name="Hauser L.J."/>
            <person name="Fawaz M.N."/>
            <person name="Korlach J."/>
            <person name="Tsai Y.C."/>
        </authorList>
    </citation>
    <scope>NUCLEOTIDE SEQUENCE [LARGE SCALE GENOMIC DNA]</scope>
    <source>
        <strain evidence="3 4">KBS708</strain>
    </source>
</reference>
<dbReference type="InterPro" id="IPR013424">
    <property type="entry name" value="Ice-binding_C"/>
</dbReference>
<accession>W0RMF5</accession>
<dbReference type="RefSeq" id="WP_148306410.1">
    <property type="nucleotide sequence ID" value="NZ_CP007128.1"/>
</dbReference>
<proteinExistence type="predicted"/>
<gene>
    <name evidence="3" type="ORF">J421_3963</name>
</gene>
<keyword evidence="4" id="KW-1185">Reference proteome</keyword>
<feature type="signal peptide" evidence="1">
    <location>
        <begin position="1"/>
        <end position="22"/>
    </location>
</feature>
<organism evidence="3 4">
    <name type="scientific">Gemmatirosa kalamazoonensis</name>
    <dbReference type="NCBI Taxonomy" id="861299"/>
    <lineage>
        <taxon>Bacteria</taxon>
        <taxon>Pseudomonadati</taxon>
        <taxon>Gemmatimonadota</taxon>
        <taxon>Gemmatimonadia</taxon>
        <taxon>Gemmatimonadales</taxon>
        <taxon>Gemmatimonadaceae</taxon>
        <taxon>Gemmatirosa</taxon>
    </lineage>
</organism>
<dbReference type="AlphaFoldDB" id="W0RMF5"/>
<dbReference type="HOGENOM" id="CLU_972400_0_0_0"/>
<dbReference type="Pfam" id="PF07589">
    <property type="entry name" value="PEP-CTERM"/>
    <property type="match status" value="1"/>
</dbReference>
<dbReference type="Proteomes" id="UP000019151">
    <property type="component" value="Chromosome"/>
</dbReference>
<dbReference type="InParanoid" id="W0RMF5"/>
<evidence type="ECO:0000259" key="2">
    <source>
        <dbReference type="Pfam" id="PF07589"/>
    </source>
</evidence>
<evidence type="ECO:0000313" key="3">
    <source>
        <dbReference type="EMBL" id="AHG91500.1"/>
    </source>
</evidence>
<evidence type="ECO:0000313" key="4">
    <source>
        <dbReference type="Proteomes" id="UP000019151"/>
    </source>
</evidence>
<name>W0RMF5_9BACT</name>
<protein>
    <submittedName>
        <fullName evidence="3">PEP motif putative anchor domain protein</fullName>
    </submittedName>
</protein>
<dbReference type="KEGG" id="gba:J421_3963"/>
<keyword evidence="1" id="KW-0732">Signal</keyword>
<evidence type="ECO:0000256" key="1">
    <source>
        <dbReference type="SAM" id="SignalP"/>
    </source>
</evidence>
<feature type="chain" id="PRO_5004795175" evidence="1">
    <location>
        <begin position="23"/>
        <end position="286"/>
    </location>
</feature>
<sequence>MRRSLQAAAAAAVAALPSVAHAACDPSDFSNTSVAGYYAFVRLNQQVFNFSCLIQAAGSGYSVQGGTAGNTSVSLTASYATGASPGLNYTVGLNNSTASTNDIAFLFIAPLTHSIYTEPSSTIDYGVASQGRPGISIASIASGAAILSPTSGAVTQSNVPAYLVGTRTPVVVQTGNNFLVNLGVDLDPSGASCSIATLASNAPNPGVRKNDCHTSFDMGSGVGGGYYTLDSYAVSVSYRQNGGANTSSSATGAFALSAVPEPSTVTLMASGMLTLVGVGYSRRRRA</sequence>
<dbReference type="EMBL" id="CP007128">
    <property type="protein sequence ID" value="AHG91500.1"/>
    <property type="molecule type" value="Genomic_DNA"/>
</dbReference>